<name>A0A8K0G006_IGNLU</name>
<evidence type="ECO:0000313" key="2">
    <source>
        <dbReference type="Proteomes" id="UP000801492"/>
    </source>
</evidence>
<evidence type="ECO:0000313" key="1">
    <source>
        <dbReference type="EMBL" id="KAF2880813.1"/>
    </source>
</evidence>
<gene>
    <name evidence="1" type="ORF">ILUMI_25370</name>
</gene>
<proteinExistence type="predicted"/>
<dbReference type="AlphaFoldDB" id="A0A8K0G006"/>
<keyword evidence="2" id="KW-1185">Reference proteome</keyword>
<accession>A0A8K0G006</accession>
<dbReference type="Proteomes" id="UP000801492">
    <property type="component" value="Unassembled WGS sequence"/>
</dbReference>
<organism evidence="1 2">
    <name type="scientific">Ignelater luminosus</name>
    <name type="common">Cucubano</name>
    <name type="synonym">Pyrophorus luminosus</name>
    <dbReference type="NCBI Taxonomy" id="2038154"/>
    <lineage>
        <taxon>Eukaryota</taxon>
        <taxon>Metazoa</taxon>
        <taxon>Ecdysozoa</taxon>
        <taxon>Arthropoda</taxon>
        <taxon>Hexapoda</taxon>
        <taxon>Insecta</taxon>
        <taxon>Pterygota</taxon>
        <taxon>Neoptera</taxon>
        <taxon>Endopterygota</taxon>
        <taxon>Coleoptera</taxon>
        <taxon>Polyphaga</taxon>
        <taxon>Elateriformia</taxon>
        <taxon>Elateroidea</taxon>
        <taxon>Elateridae</taxon>
        <taxon>Agrypninae</taxon>
        <taxon>Pyrophorini</taxon>
        <taxon>Ignelater</taxon>
    </lineage>
</organism>
<sequence length="180" mass="20768">MKKYQVEVMALQETKQQGSNITPVDDYLFYTSEGEQRTLGTGFLLKEEEAFVSYISAMNEFGFPLTTQDLRHVIRSFLDRIGRLISYFEKNMPGKNRISSFLRRHLQLTARFAANIKRNMGATDETTLCEYINNLAEVVRKVPRENIWNFDETNLTDNPGQRKLFVARGKYVTLAKAALP</sequence>
<protein>
    <submittedName>
        <fullName evidence="1">Uncharacterized protein</fullName>
    </submittedName>
</protein>
<reference evidence="1" key="1">
    <citation type="submission" date="2019-08" db="EMBL/GenBank/DDBJ databases">
        <title>The genome of the North American firefly Photinus pyralis.</title>
        <authorList>
            <consortium name="Photinus pyralis genome working group"/>
            <person name="Fallon T.R."/>
            <person name="Sander Lower S.E."/>
            <person name="Weng J.-K."/>
        </authorList>
    </citation>
    <scope>NUCLEOTIDE SEQUENCE</scope>
    <source>
        <strain evidence="1">TRF0915ILg1</strain>
        <tissue evidence="1">Whole body</tissue>
    </source>
</reference>
<comment type="caution">
    <text evidence="1">The sequence shown here is derived from an EMBL/GenBank/DDBJ whole genome shotgun (WGS) entry which is preliminary data.</text>
</comment>
<dbReference type="OrthoDB" id="8193167at2759"/>
<dbReference type="EMBL" id="VTPC01090904">
    <property type="protein sequence ID" value="KAF2880813.1"/>
    <property type="molecule type" value="Genomic_DNA"/>
</dbReference>